<evidence type="ECO:0000313" key="2">
    <source>
        <dbReference type="EMBL" id="BCJ48236.1"/>
    </source>
</evidence>
<protein>
    <submittedName>
        <fullName evidence="2">Uncharacterized protein</fullName>
    </submittedName>
</protein>
<feature type="transmembrane region" description="Helical" evidence="1">
    <location>
        <begin position="83"/>
        <end position="103"/>
    </location>
</feature>
<keyword evidence="1" id="KW-1133">Transmembrane helix</keyword>
<organism evidence="2 3">
    <name type="scientific">Actinoplanes ianthinogenes</name>
    <dbReference type="NCBI Taxonomy" id="122358"/>
    <lineage>
        <taxon>Bacteria</taxon>
        <taxon>Bacillati</taxon>
        <taxon>Actinomycetota</taxon>
        <taxon>Actinomycetes</taxon>
        <taxon>Micromonosporales</taxon>
        <taxon>Micromonosporaceae</taxon>
        <taxon>Actinoplanes</taxon>
    </lineage>
</organism>
<reference evidence="2 3" key="1">
    <citation type="submission" date="2020-08" db="EMBL/GenBank/DDBJ databases">
        <title>Whole genome shotgun sequence of Actinoplanes ianthinogenes NBRC 13996.</title>
        <authorList>
            <person name="Komaki H."/>
            <person name="Tamura T."/>
        </authorList>
    </citation>
    <scope>NUCLEOTIDE SEQUENCE [LARGE SCALE GENOMIC DNA]</scope>
    <source>
        <strain evidence="2 3">NBRC 13996</strain>
    </source>
</reference>
<feature type="transmembrane region" description="Helical" evidence="1">
    <location>
        <begin position="39"/>
        <end position="63"/>
    </location>
</feature>
<feature type="transmembrane region" description="Helical" evidence="1">
    <location>
        <begin position="12"/>
        <end position="33"/>
    </location>
</feature>
<dbReference type="Proteomes" id="UP000676967">
    <property type="component" value="Chromosome"/>
</dbReference>
<dbReference type="RefSeq" id="WP_189330544.1">
    <property type="nucleotide sequence ID" value="NZ_AP023356.1"/>
</dbReference>
<name>A0ABM7M9A2_9ACTN</name>
<keyword evidence="1" id="KW-0812">Transmembrane</keyword>
<feature type="transmembrane region" description="Helical" evidence="1">
    <location>
        <begin position="161"/>
        <end position="182"/>
    </location>
</feature>
<feature type="transmembrane region" description="Helical" evidence="1">
    <location>
        <begin position="109"/>
        <end position="127"/>
    </location>
</feature>
<keyword evidence="3" id="KW-1185">Reference proteome</keyword>
<accession>A0ABM7M9A2</accession>
<feature type="transmembrane region" description="Helical" evidence="1">
    <location>
        <begin position="134"/>
        <end position="155"/>
    </location>
</feature>
<sequence>MSAESHTVNRRNGITQGVFVMTGFGLFWAILAATGVSPAAAAIGLAVPAVATAIAVLVVALRWAAESVARGTTRRVAEHSRQVFTLVNVGQAVLILIAVFGLVRAGHPGLIPAAVCLVVGLHFLPLARVFDVRTYLATGALLIAVAVVGAVVYAAASDDALVRVVVGLPAAIALWTSSLLIARRG</sequence>
<keyword evidence="1" id="KW-0472">Membrane</keyword>
<dbReference type="EMBL" id="AP023356">
    <property type="protein sequence ID" value="BCJ48236.1"/>
    <property type="molecule type" value="Genomic_DNA"/>
</dbReference>
<evidence type="ECO:0000256" key="1">
    <source>
        <dbReference type="SAM" id="Phobius"/>
    </source>
</evidence>
<gene>
    <name evidence="2" type="ORF">Aiant_88930</name>
</gene>
<proteinExistence type="predicted"/>
<evidence type="ECO:0000313" key="3">
    <source>
        <dbReference type="Proteomes" id="UP000676967"/>
    </source>
</evidence>